<dbReference type="FunFam" id="2.40.10.10:FF:000028">
    <property type="entry name" value="Serine protease easter"/>
    <property type="match status" value="1"/>
</dbReference>
<dbReference type="PANTHER" id="PTHR24258">
    <property type="entry name" value="SERINE PROTEASE-RELATED"/>
    <property type="match status" value="1"/>
</dbReference>
<protein>
    <submittedName>
        <fullName evidence="8">Trypsin</fullName>
    </submittedName>
</protein>
<dbReference type="InterPro" id="IPR018114">
    <property type="entry name" value="TRYPSIN_HIS"/>
</dbReference>
<keyword evidence="1 5" id="KW-0732">Signal</keyword>
<evidence type="ECO:0000256" key="2">
    <source>
        <dbReference type="ARBA" id="ARBA00023157"/>
    </source>
</evidence>
<dbReference type="CDD" id="cd00190">
    <property type="entry name" value="Tryp_SPc"/>
    <property type="match status" value="1"/>
</dbReference>
<dbReference type="InterPro" id="IPR001314">
    <property type="entry name" value="Peptidase_S1A"/>
</dbReference>
<keyword evidence="3" id="KW-0325">Glycoprotein</keyword>
<evidence type="ECO:0000313" key="9">
    <source>
        <dbReference type="Proteomes" id="UP001458880"/>
    </source>
</evidence>
<sequence length="376" mass="41718">MRVLLIIFVVYVNMSVYCTTSVEEKEFCLKRDGSEGLCTHFLDCSAAIEEVAKRGHPEICGFEGIYPIVCCSKTPTGEDLQLSKSLELNEQDNSNLVSFTPFDENNLSLRKCRDIYQNVKYPKIPAHAFIGGRNSPAKEYPYMALLGFGESNNILWQCGGSLISLEFVLTAAHCLSSRNGDLKYVRLGELDLSTTTDDADPQDFTVKQTYPHPNYTSVSKYHDIALVKLDKPARLTDYVRPACLPLTEVPSELTPLGMGWGLTSVGGETAKILQTGYLAFKSYEDCRKVYGTAFDYKEGILEEFQVCADGGGEIRDTCQGDSGGPLELINSDYEFNYFPEIVGITSFGKSCGKVAGVYTKVKAYIPWIEKIVWPNS</sequence>
<evidence type="ECO:0000256" key="3">
    <source>
        <dbReference type="ARBA" id="ARBA00023180"/>
    </source>
</evidence>
<evidence type="ECO:0000313" key="8">
    <source>
        <dbReference type="EMBL" id="KAK9701889.1"/>
    </source>
</evidence>
<dbReference type="GO" id="GO:0006508">
    <property type="term" value="P:proteolysis"/>
    <property type="evidence" value="ECO:0007669"/>
    <property type="project" value="InterPro"/>
</dbReference>
<dbReference type="SMART" id="SM00680">
    <property type="entry name" value="CLIP"/>
    <property type="match status" value="1"/>
</dbReference>
<proteinExistence type="inferred from homology"/>
<feature type="domain" description="Peptidase S1" evidence="6">
    <location>
        <begin position="129"/>
        <end position="373"/>
    </location>
</feature>
<comment type="similarity">
    <text evidence="4">Belongs to the peptidase S1 family. CLIP subfamily.</text>
</comment>
<dbReference type="InterPro" id="IPR022700">
    <property type="entry name" value="CLIP"/>
</dbReference>
<accession>A0AAW1JF66</accession>
<evidence type="ECO:0000256" key="4">
    <source>
        <dbReference type="ARBA" id="ARBA00024195"/>
    </source>
</evidence>
<dbReference type="Pfam" id="PF00089">
    <property type="entry name" value="Trypsin"/>
    <property type="match status" value="1"/>
</dbReference>
<evidence type="ECO:0000259" key="7">
    <source>
        <dbReference type="PROSITE" id="PS51888"/>
    </source>
</evidence>
<dbReference type="EMBL" id="JASPKY010000405">
    <property type="protein sequence ID" value="KAK9701889.1"/>
    <property type="molecule type" value="Genomic_DNA"/>
</dbReference>
<gene>
    <name evidence="8" type="ORF">QE152_g30298</name>
</gene>
<dbReference type="InterPro" id="IPR009003">
    <property type="entry name" value="Peptidase_S1_PA"/>
</dbReference>
<evidence type="ECO:0000256" key="5">
    <source>
        <dbReference type="SAM" id="SignalP"/>
    </source>
</evidence>
<dbReference type="GO" id="GO:0004252">
    <property type="term" value="F:serine-type endopeptidase activity"/>
    <property type="evidence" value="ECO:0007669"/>
    <property type="project" value="InterPro"/>
</dbReference>
<feature type="domain" description="Clip" evidence="7">
    <location>
        <begin position="27"/>
        <end position="71"/>
    </location>
</feature>
<keyword evidence="9" id="KW-1185">Reference proteome</keyword>
<dbReference type="PROSITE" id="PS51888">
    <property type="entry name" value="CLIP"/>
    <property type="match status" value="1"/>
</dbReference>
<dbReference type="SMART" id="SM00020">
    <property type="entry name" value="Tryp_SPc"/>
    <property type="match status" value="1"/>
</dbReference>
<evidence type="ECO:0000256" key="1">
    <source>
        <dbReference type="ARBA" id="ARBA00022729"/>
    </source>
</evidence>
<comment type="caution">
    <text evidence="8">The sequence shown here is derived from an EMBL/GenBank/DDBJ whole genome shotgun (WGS) entry which is preliminary data.</text>
</comment>
<feature type="chain" id="PRO_5043519795" evidence="5">
    <location>
        <begin position="22"/>
        <end position="376"/>
    </location>
</feature>
<dbReference type="PROSITE" id="PS50240">
    <property type="entry name" value="TRYPSIN_DOM"/>
    <property type="match status" value="1"/>
</dbReference>
<dbReference type="AlphaFoldDB" id="A0AAW1JF66"/>
<name>A0AAW1JF66_POPJA</name>
<dbReference type="InterPro" id="IPR001254">
    <property type="entry name" value="Trypsin_dom"/>
</dbReference>
<dbReference type="SUPFAM" id="SSF50494">
    <property type="entry name" value="Trypsin-like serine proteases"/>
    <property type="match status" value="1"/>
</dbReference>
<feature type="signal peptide" evidence="5">
    <location>
        <begin position="1"/>
        <end position="21"/>
    </location>
</feature>
<dbReference type="PROSITE" id="PS00134">
    <property type="entry name" value="TRYPSIN_HIS"/>
    <property type="match status" value="1"/>
</dbReference>
<keyword evidence="2" id="KW-1015">Disulfide bond</keyword>
<dbReference type="PANTHER" id="PTHR24258:SF136">
    <property type="entry name" value="GH06673P-RELATED"/>
    <property type="match status" value="1"/>
</dbReference>
<dbReference type="Gene3D" id="2.40.10.10">
    <property type="entry name" value="Trypsin-like serine proteases"/>
    <property type="match status" value="2"/>
</dbReference>
<organism evidence="8 9">
    <name type="scientific">Popillia japonica</name>
    <name type="common">Japanese beetle</name>
    <dbReference type="NCBI Taxonomy" id="7064"/>
    <lineage>
        <taxon>Eukaryota</taxon>
        <taxon>Metazoa</taxon>
        <taxon>Ecdysozoa</taxon>
        <taxon>Arthropoda</taxon>
        <taxon>Hexapoda</taxon>
        <taxon>Insecta</taxon>
        <taxon>Pterygota</taxon>
        <taxon>Neoptera</taxon>
        <taxon>Endopterygota</taxon>
        <taxon>Coleoptera</taxon>
        <taxon>Polyphaga</taxon>
        <taxon>Scarabaeiformia</taxon>
        <taxon>Scarabaeidae</taxon>
        <taxon>Rutelinae</taxon>
        <taxon>Popillia</taxon>
    </lineage>
</organism>
<dbReference type="InterPro" id="IPR043504">
    <property type="entry name" value="Peptidase_S1_PA_chymotrypsin"/>
</dbReference>
<dbReference type="PRINTS" id="PR00722">
    <property type="entry name" value="CHYMOTRYPSIN"/>
</dbReference>
<dbReference type="Proteomes" id="UP001458880">
    <property type="component" value="Unassembled WGS sequence"/>
</dbReference>
<reference evidence="8 9" key="1">
    <citation type="journal article" date="2024" name="BMC Genomics">
        <title>De novo assembly and annotation of Popillia japonica's genome with initial clues to its potential as an invasive pest.</title>
        <authorList>
            <person name="Cucini C."/>
            <person name="Boschi S."/>
            <person name="Funari R."/>
            <person name="Cardaioli E."/>
            <person name="Iannotti N."/>
            <person name="Marturano G."/>
            <person name="Paoli F."/>
            <person name="Bruttini M."/>
            <person name="Carapelli A."/>
            <person name="Frati F."/>
            <person name="Nardi F."/>
        </authorList>
    </citation>
    <scope>NUCLEOTIDE SEQUENCE [LARGE SCALE GENOMIC DNA]</scope>
    <source>
        <strain evidence="8">DMR45628</strain>
    </source>
</reference>
<evidence type="ECO:0000259" key="6">
    <source>
        <dbReference type="PROSITE" id="PS50240"/>
    </source>
</evidence>